<dbReference type="EMBL" id="CP037423">
    <property type="protein sequence ID" value="QDV43539.1"/>
    <property type="molecule type" value="Genomic_DNA"/>
</dbReference>
<dbReference type="CDD" id="cd06848">
    <property type="entry name" value="GCS_H"/>
    <property type="match status" value="1"/>
</dbReference>
<dbReference type="GO" id="GO:0019464">
    <property type="term" value="P:glycine decarboxylation via glycine cleavage system"/>
    <property type="evidence" value="ECO:0007669"/>
    <property type="project" value="InterPro"/>
</dbReference>
<accession>A0A518HRR2</accession>
<feature type="domain" description="Lipoyl-binding" evidence="2">
    <location>
        <begin position="47"/>
        <end position="130"/>
    </location>
</feature>
<dbReference type="OrthoDB" id="9796712at2"/>
<dbReference type="RefSeq" id="WP_145387746.1">
    <property type="nucleotide sequence ID" value="NZ_CP037423.1"/>
</dbReference>
<dbReference type="SUPFAM" id="SSF51230">
    <property type="entry name" value="Single hybrid motif"/>
    <property type="match status" value="1"/>
</dbReference>
<name>A0A518HRR2_9BACT</name>
<gene>
    <name evidence="3" type="primary">gcvH_1</name>
    <name evidence="3" type="ORF">Enr13x_33960</name>
</gene>
<dbReference type="InterPro" id="IPR033753">
    <property type="entry name" value="GCV_H/Fam206"/>
</dbReference>
<organism evidence="3 4">
    <name type="scientific">Stieleria neptunia</name>
    <dbReference type="NCBI Taxonomy" id="2527979"/>
    <lineage>
        <taxon>Bacteria</taxon>
        <taxon>Pseudomonadati</taxon>
        <taxon>Planctomycetota</taxon>
        <taxon>Planctomycetia</taxon>
        <taxon>Pirellulales</taxon>
        <taxon>Pirellulaceae</taxon>
        <taxon>Stieleria</taxon>
    </lineage>
</organism>
<proteinExistence type="predicted"/>
<evidence type="ECO:0000313" key="3">
    <source>
        <dbReference type="EMBL" id="QDV43539.1"/>
    </source>
</evidence>
<dbReference type="PANTHER" id="PTHR11715">
    <property type="entry name" value="GLYCINE CLEAVAGE SYSTEM H PROTEIN"/>
    <property type="match status" value="1"/>
</dbReference>
<dbReference type="InterPro" id="IPR000089">
    <property type="entry name" value="Biotin_lipoyl"/>
</dbReference>
<evidence type="ECO:0000259" key="2">
    <source>
        <dbReference type="PROSITE" id="PS50968"/>
    </source>
</evidence>
<dbReference type="GO" id="GO:0005960">
    <property type="term" value="C:glycine cleavage complex"/>
    <property type="evidence" value="ECO:0007669"/>
    <property type="project" value="InterPro"/>
</dbReference>
<evidence type="ECO:0000313" key="4">
    <source>
        <dbReference type="Proteomes" id="UP000319004"/>
    </source>
</evidence>
<keyword evidence="4" id="KW-1185">Reference proteome</keyword>
<dbReference type="InterPro" id="IPR011053">
    <property type="entry name" value="Single_hybrid_motif"/>
</dbReference>
<dbReference type="GO" id="GO:0005829">
    <property type="term" value="C:cytosol"/>
    <property type="evidence" value="ECO:0007669"/>
    <property type="project" value="TreeGrafter"/>
</dbReference>
<protein>
    <submittedName>
        <fullName evidence="3">Glycine cleavage system H protein</fullName>
    </submittedName>
</protein>
<dbReference type="Proteomes" id="UP000319004">
    <property type="component" value="Chromosome"/>
</dbReference>
<dbReference type="InterPro" id="IPR002930">
    <property type="entry name" value="GCV_H"/>
</dbReference>
<dbReference type="GO" id="GO:0009249">
    <property type="term" value="P:protein lipoylation"/>
    <property type="evidence" value="ECO:0007669"/>
    <property type="project" value="TreeGrafter"/>
</dbReference>
<sequence>MSDTRSTESFTFAMGEFEATFPLDRQYAKNHMWAQCIEPESGLGGGTWRFGLSAYAVRLLQDVYFLDWEVEAPSAVEHRQMIGAIESKKAESDLYAPVAGTLSAINEHVLSDPSLINADPYGAGWMIELAVAQEGSGVLLSPEQYADHLTEAWKVAQRTIKGQANV</sequence>
<dbReference type="KEGG" id="snep:Enr13x_33960"/>
<reference evidence="3 4" key="1">
    <citation type="submission" date="2019-03" db="EMBL/GenBank/DDBJ databases">
        <title>Deep-cultivation of Planctomycetes and their phenomic and genomic characterization uncovers novel biology.</title>
        <authorList>
            <person name="Wiegand S."/>
            <person name="Jogler M."/>
            <person name="Boedeker C."/>
            <person name="Pinto D."/>
            <person name="Vollmers J."/>
            <person name="Rivas-Marin E."/>
            <person name="Kohn T."/>
            <person name="Peeters S.H."/>
            <person name="Heuer A."/>
            <person name="Rast P."/>
            <person name="Oberbeckmann S."/>
            <person name="Bunk B."/>
            <person name="Jeske O."/>
            <person name="Meyerdierks A."/>
            <person name="Storesund J.E."/>
            <person name="Kallscheuer N."/>
            <person name="Luecker S."/>
            <person name="Lage O.M."/>
            <person name="Pohl T."/>
            <person name="Merkel B.J."/>
            <person name="Hornburger P."/>
            <person name="Mueller R.-W."/>
            <person name="Bruemmer F."/>
            <person name="Labrenz M."/>
            <person name="Spormann A.M."/>
            <person name="Op den Camp H."/>
            <person name="Overmann J."/>
            <person name="Amann R."/>
            <person name="Jetten M.S.M."/>
            <person name="Mascher T."/>
            <person name="Medema M.H."/>
            <person name="Devos D.P."/>
            <person name="Kaster A.-K."/>
            <person name="Ovreas L."/>
            <person name="Rohde M."/>
            <person name="Galperin M.Y."/>
            <person name="Jogler C."/>
        </authorList>
    </citation>
    <scope>NUCLEOTIDE SEQUENCE [LARGE SCALE GENOMIC DNA]</scope>
    <source>
        <strain evidence="3 4">Enr13</strain>
    </source>
</reference>
<dbReference type="AlphaFoldDB" id="A0A518HRR2"/>
<dbReference type="PANTHER" id="PTHR11715:SF3">
    <property type="entry name" value="GLYCINE CLEAVAGE SYSTEM H PROTEIN-RELATED"/>
    <property type="match status" value="1"/>
</dbReference>
<evidence type="ECO:0000256" key="1">
    <source>
        <dbReference type="ARBA" id="ARBA00022823"/>
    </source>
</evidence>
<dbReference type="Gene3D" id="2.40.50.100">
    <property type="match status" value="1"/>
</dbReference>
<keyword evidence="1" id="KW-0450">Lipoyl</keyword>
<dbReference type="Pfam" id="PF01597">
    <property type="entry name" value="GCV_H"/>
    <property type="match status" value="1"/>
</dbReference>
<dbReference type="PROSITE" id="PS50968">
    <property type="entry name" value="BIOTINYL_LIPOYL"/>
    <property type="match status" value="1"/>
</dbReference>